<dbReference type="PANTHER" id="PTHR38445:SF7">
    <property type="entry name" value="GNTR-FAMILY TRANSCRIPTIONAL REGULATOR"/>
    <property type="match status" value="1"/>
</dbReference>
<keyword evidence="1" id="KW-0805">Transcription regulation</keyword>
<name>A0A1L7CTF2_9CORY</name>
<evidence type="ECO:0000313" key="6">
    <source>
        <dbReference type="EMBL" id="APT89132.1"/>
    </source>
</evidence>
<gene>
    <name evidence="6" type="ORF">CFRA_07515</name>
</gene>
<organism evidence="6 7">
    <name type="scientific">Corynebacterium frankenforstense DSM 45800</name>
    <dbReference type="NCBI Taxonomy" id="1437875"/>
    <lineage>
        <taxon>Bacteria</taxon>
        <taxon>Bacillati</taxon>
        <taxon>Actinomycetota</taxon>
        <taxon>Actinomycetes</taxon>
        <taxon>Mycobacteriales</taxon>
        <taxon>Corynebacteriaceae</taxon>
        <taxon>Corynebacterium</taxon>
    </lineage>
</organism>
<dbReference type="SMART" id="SM00345">
    <property type="entry name" value="HTH_GNTR"/>
    <property type="match status" value="1"/>
</dbReference>
<proteinExistence type="predicted"/>
<dbReference type="Proteomes" id="UP000185434">
    <property type="component" value="Chromosome"/>
</dbReference>
<sequence>MIIRTDPSDPTPIYRQIALQTAAQIRDGTLARGERLPTAAQLARSLDVNRNTTLQAYRLLRDEGLIDLRRGRGAVVRAAAPAPARDATQTPAPTPARSPAPSPAPQAPSTDPDLDALAARLADAARAADASLDDVVQLLHRKGLS</sequence>
<dbReference type="AlphaFoldDB" id="A0A1L7CTF2"/>
<dbReference type="OrthoDB" id="3192286at2"/>
<dbReference type="InterPro" id="IPR000524">
    <property type="entry name" value="Tscrpt_reg_HTH_GntR"/>
</dbReference>
<dbReference type="InterPro" id="IPR036390">
    <property type="entry name" value="WH_DNA-bd_sf"/>
</dbReference>
<dbReference type="Pfam" id="PF00392">
    <property type="entry name" value="GntR"/>
    <property type="match status" value="1"/>
</dbReference>
<evidence type="ECO:0000259" key="5">
    <source>
        <dbReference type="PROSITE" id="PS50949"/>
    </source>
</evidence>
<dbReference type="STRING" id="1437875.CFRA_07515"/>
<dbReference type="PANTHER" id="PTHR38445">
    <property type="entry name" value="HTH-TYPE TRANSCRIPTIONAL REPRESSOR YTRA"/>
    <property type="match status" value="1"/>
</dbReference>
<dbReference type="CDD" id="cd07377">
    <property type="entry name" value="WHTH_GntR"/>
    <property type="match status" value="1"/>
</dbReference>
<dbReference type="RefSeq" id="WP_075664113.1">
    <property type="nucleotide sequence ID" value="NZ_CP009247.1"/>
</dbReference>
<keyword evidence="7" id="KW-1185">Reference proteome</keyword>
<keyword evidence="2" id="KW-0238">DNA-binding</keyword>
<feature type="compositionally biased region" description="Low complexity" evidence="4">
    <location>
        <begin position="77"/>
        <end position="91"/>
    </location>
</feature>
<dbReference type="PROSITE" id="PS50949">
    <property type="entry name" value="HTH_GNTR"/>
    <property type="match status" value="1"/>
</dbReference>
<feature type="region of interest" description="Disordered" evidence="4">
    <location>
        <begin position="77"/>
        <end position="117"/>
    </location>
</feature>
<dbReference type="GO" id="GO:0003677">
    <property type="term" value="F:DNA binding"/>
    <property type="evidence" value="ECO:0007669"/>
    <property type="project" value="UniProtKB-KW"/>
</dbReference>
<evidence type="ECO:0000256" key="3">
    <source>
        <dbReference type="ARBA" id="ARBA00023163"/>
    </source>
</evidence>
<feature type="domain" description="HTH gntR-type" evidence="5">
    <location>
        <begin position="11"/>
        <end position="79"/>
    </location>
</feature>
<protein>
    <recommendedName>
        <fullName evidence="5">HTH gntR-type domain-containing protein</fullName>
    </recommendedName>
</protein>
<reference evidence="6 7" key="1">
    <citation type="submission" date="2014-08" db="EMBL/GenBank/DDBJ databases">
        <title>Complete genome sequence of Corynebacterium frankenforstense ST18(T) (=DSM 45800(T)), isolated from raw cow milk.</title>
        <authorList>
            <person name="Ruckert C."/>
            <person name="Albersmeier A."/>
            <person name="Winkler A."/>
            <person name="Lipski A."/>
            <person name="Kalinowski J."/>
        </authorList>
    </citation>
    <scope>NUCLEOTIDE SEQUENCE [LARGE SCALE GENOMIC DNA]</scope>
    <source>
        <strain evidence="6 7">ST18</strain>
    </source>
</reference>
<keyword evidence="3" id="KW-0804">Transcription</keyword>
<dbReference type="KEGG" id="cfk:CFRA_07515"/>
<dbReference type="PRINTS" id="PR00035">
    <property type="entry name" value="HTHGNTR"/>
</dbReference>
<evidence type="ECO:0000256" key="1">
    <source>
        <dbReference type="ARBA" id="ARBA00023015"/>
    </source>
</evidence>
<dbReference type="InterPro" id="IPR036388">
    <property type="entry name" value="WH-like_DNA-bd_sf"/>
</dbReference>
<dbReference type="EMBL" id="CP009247">
    <property type="protein sequence ID" value="APT89132.1"/>
    <property type="molecule type" value="Genomic_DNA"/>
</dbReference>
<evidence type="ECO:0000313" key="7">
    <source>
        <dbReference type="Proteomes" id="UP000185434"/>
    </source>
</evidence>
<dbReference type="Gene3D" id="1.10.10.10">
    <property type="entry name" value="Winged helix-like DNA-binding domain superfamily/Winged helix DNA-binding domain"/>
    <property type="match status" value="1"/>
</dbReference>
<feature type="compositionally biased region" description="Low complexity" evidence="4">
    <location>
        <begin position="107"/>
        <end position="117"/>
    </location>
</feature>
<dbReference type="SUPFAM" id="SSF46785">
    <property type="entry name" value="Winged helix' DNA-binding domain"/>
    <property type="match status" value="1"/>
</dbReference>
<accession>A0A1L7CTF2</accession>
<evidence type="ECO:0000256" key="2">
    <source>
        <dbReference type="ARBA" id="ARBA00023125"/>
    </source>
</evidence>
<evidence type="ECO:0000256" key="4">
    <source>
        <dbReference type="SAM" id="MobiDB-lite"/>
    </source>
</evidence>
<dbReference type="GO" id="GO:0003700">
    <property type="term" value="F:DNA-binding transcription factor activity"/>
    <property type="evidence" value="ECO:0007669"/>
    <property type="project" value="InterPro"/>
</dbReference>
<feature type="compositionally biased region" description="Pro residues" evidence="4">
    <location>
        <begin position="92"/>
        <end position="106"/>
    </location>
</feature>